<evidence type="ECO:0000259" key="3">
    <source>
        <dbReference type="PROSITE" id="PS50977"/>
    </source>
</evidence>
<evidence type="ECO:0000313" key="5">
    <source>
        <dbReference type="Proteomes" id="UP000791080"/>
    </source>
</evidence>
<feature type="DNA-binding region" description="H-T-H motif" evidence="2">
    <location>
        <begin position="55"/>
        <end position="74"/>
    </location>
</feature>
<keyword evidence="5" id="KW-1185">Reference proteome</keyword>
<accession>A0ABT1JQ99</accession>
<sequence>MFKLKYERVLISGWVRVPPPRLGPVPRGVAIPEIRQELFAAVERVIGRDGPGRLSGRAVTTEAGVASGLLYAHFADLDDFLAAYATDRAFLISAGTSALADRAGTGEVAGNLCDAVTATPLTSLRAALTLLVARPGLVERVHAVLGPGNSGLDALETATARYLTAEQRLGRIAPTADPAALALAVVGSFHHLALTANAEQDVPARLRRSVAGLLAPVTSPAPA</sequence>
<reference evidence="4 5" key="2">
    <citation type="submission" date="2022-06" db="EMBL/GenBank/DDBJ databases">
        <title>Genomic Encyclopedia of Type Strains, Phase I: the one thousand microbial genomes (KMG-I) project.</title>
        <authorList>
            <person name="Kyrpides N."/>
        </authorList>
    </citation>
    <scope>NUCLEOTIDE SEQUENCE [LARGE SCALE GENOMIC DNA]</scope>
    <source>
        <strain evidence="4 5">DSM 43889</strain>
    </source>
</reference>
<evidence type="ECO:0000313" key="4">
    <source>
        <dbReference type="EMBL" id="MCP2334321.1"/>
    </source>
</evidence>
<protein>
    <submittedName>
        <fullName evidence="4">Transcriptional regulator, TetR family</fullName>
    </submittedName>
</protein>
<dbReference type="EMBL" id="AUBJ02000001">
    <property type="protein sequence ID" value="MCP2334321.1"/>
    <property type="molecule type" value="Genomic_DNA"/>
</dbReference>
<dbReference type="PROSITE" id="PS50977">
    <property type="entry name" value="HTH_TETR_2"/>
    <property type="match status" value="1"/>
</dbReference>
<dbReference type="InterPro" id="IPR001647">
    <property type="entry name" value="HTH_TetR"/>
</dbReference>
<feature type="domain" description="HTH tetR-type" evidence="3">
    <location>
        <begin position="32"/>
        <end position="92"/>
    </location>
</feature>
<reference evidence="4 5" key="1">
    <citation type="submission" date="2013-07" db="EMBL/GenBank/DDBJ databases">
        <authorList>
            <consortium name="DOE Joint Genome Institute"/>
            <person name="Reeve W."/>
            <person name="Huntemann M."/>
            <person name="Han J."/>
            <person name="Chen A."/>
            <person name="Kyrpides N."/>
            <person name="Mavromatis K."/>
            <person name="Markowitz V."/>
            <person name="Palaniappan K."/>
            <person name="Ivanova N."/>
            <person name="Schaumberg A."/>
            <person name="Pati A."/>
            <person name="Liolios K."/>
            <person name="Nordberg H.P."/>
            <person name="Cantor M.N."/>
            <person name="Hua S.X."/>
            <person name="Woyke T."/>
        </authorList>
    </citation>
    <scope>NUCLEOTIDE SEQUENCE [LARGE SCALE GENOMIC DNA]</scope>
    <source>
        <strain evidence="4 5">DSM 43889</strain>
    </source>
</reference>
<evidence type="ECO:0000256" key="1">
    <source>
        <dbReference type="ARBA" id="ARBA00023125"/>
    </source>
</evidence>
<dbReference type="InterPro" id="IPR009057">
    <property type="entry name" value="Homeodomain-like_sf"/>
</dbReference>
<keyword evidence="1 2" id="KW-0238">DNA-binding</keyword>
<organism evidence="4 5">
    <name type="scientific">Actinoalloteichus caeruleus DSM 43889</name>
    <dbReference type="NCBI Taxonomy" id="1120930"/>
    <lineage>
        <taxon>Bacteria</taxon>
        <taxon>Bacillati</taxon>
        <taxon>Actinomycetota</taxon>
        <taxon>Actinomycetes</taxon>
        <taxon>Pseudonocardiales</taxon>
        <taxon>Pseudonocardiaceae</taxon>
        <taxon>Actinoalloteichus</taxon>
        <taxon>Actinoalloteichus cyanogriseus</taxon>
    </lineage>
</organism>
<dbReference type="Proteomes" id="UP000791080">
    <property type="component" value="Unassembled WGS sequence"/>
</dbReference>
<name>A0ABT1JQ99_ACTCY</name>
<dbReference type="Gene3D" id="1.10.357.10">
    <property type="entry name" value="Tetracycline Repressor, domain 2"/>
    <property type="match status" value="1"/>
</dbReference>
<evidence type="ECO:0000256" key="2">
    <source>
        <dbReference type="PROSITE-ProRule" id="PRU00335"/>
    </source>
</evidence>
<dbReference type="SUPFAM" id="SSF46689">
    <property type="entry name" value="Homeodomain-like"/>
    <property type="match status" value="1"/>
</dbReference>
<proteinExistence type="predicted"/>
<gene>
    <name evidence="4" type="ORF">G443_004591</name>
</gene>
<dbReference type="Pfam" id="PF00440">
    <property type="entry name" value="TetR_N"/>
    <property type="match status" value="1"/>
</dbReference>
<comment type="caution">
    <text evidence="4">The sequence shown here is derived from an EMBL/GenBank/DDBJ whole genome shotgun (WGS) entry which is preliminary data.</text>
</comment>